<dbReference type="PROSITE" id="PS50011">
    <property type="entry name" value="PROTEIN_KINASE_DOM"/>
    <property type="match status" value="1"/>
</dbReference>
<comment type="caution">
    <text evidence="9">The sequence shown here is derived from an EMBL/GenBank/DDBJ whole genome shotgun (WGS) entry which is preliminary data.</text>
</comment>
<dbReference type="SMART" id="SM00220">
    <property type="entry name" value="S_TKc"/>
    <property type="match status" value="1"/>
</dbReference>
<sequence length="799" mass="86937">MLSLEGKQLGNYDIIRRIRVGGMGAVYEGRQRTAFDRRVAIKVILGDYAADPDMRRRFAREARTVARLQHPHILPLIEFGDAQGILYLVMPFIEGGTLTSYLRHHLPDLGEVSTIYQQLLDAVECAHDHNLIHRDIKSSNVLLELRRNMPPYAYLADFGLVRAMRPGDASQVGKPIPLEQVPGTPHYMAPEQTMGIVTHLTDIYALGVLLFQMLTGNLPYNDPDEVRVIEMQMHDPIPSPCEHDASIPAELDTVVKTAMAKQPEDRYPTIAALREAFLAAVQGQPLPQPITEDVKPTRAALRSTIQLEPEEMPPYAAPAAPVEPRPHKQGGHLRRPPADPPQPIIMHQRHRGTDSPAPVAVSRAEERITGERTDRTERPYVTERGRQRVRITEEPVRSTHAPRQRRRFLLLLAAVAVLLLVMLLISRVLGASIIPANIPLIGAPTTATIRITPKSSDLENAFLLTASPQVKGTDLNARTIPDRVLTTSDSSETIITTTGINKTQGQQARGNVLFVNTSPNPIPVAKTLILNAGNGVQVQLTQDAVVPPKKANQPGRLLLPAVAVQTGQAGNIAANAISGTCCQPTLYTSNPAPFTGGVDDTTTHFFSQADLDGTKGTLFAKLQQQLKSDLQKQLKPGEVMGGATDYKIVDVTTNVPVNATADKVQITIKAQGQAAAYQKSTAQDAALSLLNNYAQKKLGKGYQLQGQVTVSGPDSTEAGKGGVIYLTLKARGTWTYTFNDDQIQKLRQPIKGATASVAKTYLATQPGVESVDIQLPFGTDHLPTNTDDIDILLAPHNGS</sequence>
<keyword evidence="5" id="KW-0067">ATP-binding</keyword>
<feature type="domain" description="Protein kinase" evidence="8">
    <location>
        <begin position="12"/>
        <end position="278"/>
    </location>
</feature>
<dbReference type="PROSITE" id="PS00108">
    <property type="entry name" value="PROTEIN_KINASE_ST"/>
    <property type="match status" value="1"/>
</dbReference>
<evidence type="ECO:0000256" key="2">
    <source>
        <dbReference type="ARBA" id="ARBA00022679"/>
    </source>
</evidence>
<feature type="transmembrane region" description="Helical" evidence="7">
    <location>
        <begin position="408"/>
        <end position="429"/>
    </location>
</feature>
<evidence type="ECO:0000256" key="4">
    <source>
        <dbReference type="ARBA" id="ARBA00022777"/>
    </source>
</evidence>
<dbReference type="CDD" id="cd14014">
    <property type="entry name" value="STKc_PknB_like"/>
    <property type="match status" value="1"/>
</dbReference>
<dbReference type="InterPro" id="IPR000719">
    <property type="entry name" value="Prot_kinase_dom"/>
</dbReference>
<dbReference type="PANTHER" id="PTHR43289:SF6">
    <property type="entry name" value="SERINE_THREONINE-PROTEIN KINASE NEKL-3"/>
    <property type="match status" value="1"/>
</dbReference>
<gene>
    <name evidence="9" type="ORF">KDAU_48420</name>
</gene>
<evidence type="ECO:0000259" key="8">
    <source>
        <dbReference type="PROSITE" id="PS50011"/>
    </source>
</evidence>
<protein>
    <recommendedName>
        <fullName evidence="1">non-specific serine/threonine protein kinase</fullName>
        <ecNumber evidence="1">2.7.11.1</ecNumber>
    </recommendedName>
</protein>
<dbReference type="Gene3D" id="1.10.510.10">
    <property type="entry name" value="Transferase(Phosphotransferase) domain 1"/>
    <property type="match status" value="1"/>
</dbReference>
<dbReference type="PANTHER" id="PTHR43289">
    <property type="entry name" value="MITOGEN-ACTIVATED PROTEIN KINASE KINASE KINASE 20-RELATED"/>
    <property type="match status" value="1"/>
</dbReference>
<evidence type="ECO:0000313" key="9">
    <source>
        <dbReference type="EMBL" id="GCE07513.1"/>
    </source>
</evidence>
<dbReference type="EC" id="2.7.11.1" evidence="1"/>
<keyword evidence="10" id="KW-1185">Reference proteome</keyword>
<evidence type="ECO:0000313" key="10">
    <source>
        <dbReference type="Proteomes" id="UP000287224"/>
    </source>
</evidence>
<dbReference type="EMBL" id="BIFQ01000001">
    <property type="protein sequence ID" value="GCE07513.1"/>
    <property type="molecule type" value="Genomic_DNA"/>
</dbReference>
<proteinExistence type="predicted"/>
<keyword evidence="7" id="KW-0812">Transmembrane</keyword>
<dbReference type="InterPro" id="IPR011009">
    <property type="entry name" value="Kinase-like_dom_sf"/>
</dbReference>
<keyword evidence="2" id="KW-0808">Transferase</keyword>
<dbReference type="Pfam" id="PF04865">
    <property type="entry name" value="Baseplate_J"/>
    <property type="match status" value="1"/>
</dbReference>
<dbReference type="RefSeq" id="WP_126598826.1">
    <property type="nucleotide sequence ID" value="NZ_BIFQ01000001.1"/>
</dbReference>
<feature type="region of interest" description="Disordered" evidence="6">
    <location>
        <begin position="323"/>
        <end position="342"/>
    </location>
</feature>
<dbReference type="GO" id="GO:0004674">
    <property type="term" value="F:protein serine/threonine kinase activity"/>
    <property type="evidence" value="ECO:0007669"/>
    <property type="project" value="UniProtKB-EC"/>
</dbReference>
<evidence type="ECO:0000256" key="1">
    <source>
        <dbReference type="ARBA" id="ARBA00012513"/>
    </source>
</evidence>
<accession>A0A401ZKY9</accession>
<dbReference type="Proteomes" id="UP000287224">
    <property type="component" value="Unassembled WGS sequence"/>
</dbReference>
<keyword evidence="7" id="KW-1133">Transmembrane helix</keyword>
<dbReference type="AlphaFoldDB" id="A0A401ZKY9"/>
<evidence type="ECO:0000256" key="3">
    <source>
        <dbReference type="ARBA" id="ARBA00022741"/>
    </source>
</evidence>
<organism evidence="9 10">
    <name type="scientific">Dictyobacter aurantiacus</name>
    <dbReference type="NCBI Taxonomy" id="1936993"/>
    <lineage>
        <taxon>Bacteria</taxon>
        <taxon>Bacillati</taxon>
        <taxon>Chloroflexota</taxon>
        <taxon>Ktedonobacteria</taxon>
        <taxon>Ktedonobacterales</taxon>
        <taxon>Dictyobacteraceae</taxon>
        <taxon>Dictyobacter</taxon>
    </lineage>
</organism>
<evidence type="ECO:0000256" key="7">
    <source>
        <dbReference type="SAM" id="Phobius"/>
    </source>
</evidence>
<dbReference type="OrthoDB" id="137093at2"/>
<dbReference type="Pfam" id="PF00069">
    <property type="entry name" value="Pkinase"/>
    <property type="match status" value="1"/>
</dbReference>
<evidence type="ECO:0000256" key="5">
    <source>
        <dbReference type="ARBA" id="ARBA00022840"/>
    </source>
</evidence>
<dbReference type="Gene3D" id="3.30.200.20">
    <property type="entry name" value="Phosphorylase Kinase, domain 1"/>
    <property type="match status" value="1"/>
</dbReference>
<dbReference type="InterPro" id="IPR008271">
    <property type="entry name" value="Ser/Thr_kinase_AS"/>
</dbReference>
<evidence type="ECO:0000256" key="6">
    <source>
        <dbReference type="SAM" id="MobiDB-lite"/>
    </source>
</evidence>
<dbReference type="InterPro" id="IPR006949">
    <property type="entry name" value="Barrel_Baseplate_J-like"/>
</dbReference>
<reference evidence="10" key="1">
    <citation type="submission" date="2018-12" db="EMBL/GenBank/DDBJ databases">
        <title>Tengunoibacter tsumagoiensis gen. nov., sp. nov., Dictyobacter kobayashii sp. nov., D. alpinus sp. nov., and D. joshuensis sp. nov. and description of Dictyobacteraceae fam. nov. within the order Ktedonobacterales isolated from Tengu-no-mugimeshi.</title>
        <authorList>
            <person name="Wang C.M."/>
            <person name="Zheng Y."/>
            <person name="Sakai Y."/>
            <person name="Toyoda A."/>
            <person name="Minakuchi Y."/>
            <person name="Abe K."/>
            <person name="Yokota A."/>
            <person name="Yabe S."/>
        </authorList>
    </citation>
    <scope>NUCLEOTIDE SEQUENCE [LARGE SCALE GENOMIC DNA]</scope>
    <source>
        <strain evidence="10">S-27</strain>
    </source>
</reference>
<dbReference type="GO" id="GO:0005524">
    <property type="term" value="F:ATP binding"/>
    <property type="evidence" value="ECO:0007669"/>
    <property type="project" value="UniProtKB-KW"/>
</dbReference>
<dbReference type="SUPFAM" id="SSF56112">
    <property type="entry name" value="Protein kinase-like (PK-like)"/>
    <property type="match status" value="1"/>
</dbReference>
<keyword evidence="4" id="KW-0418">Kinase</keyword>
<name>A0A401ZKY9_9CHLR</name>
<keyword evidence="3" id="KW-0547">Nucleotide-binding</keyword>
<keyword evidence="7" id="KW-0472">Membrane</keyword>